<feature type="domain" description="FAD-binding" evidence="3">
    <location>
        <begin position="7"/>
        <end position="339"/>
    </location>
</feature>
<dbReference type="InterPro" id="IPR036188">
    <property type="entry name" value="FAD/NAD-bd_sf"/>
</dbReference>
<dbReference type="PANTHER" id="PTHR13789">
    <property type="entry name" value="MONOOXYGENASE"/>
    <property type="match status" value="1"/>
</dbReference>
<proteinExistence type="predicted"/>
<protein>
    <submittedName>
        <fullName evidence="4">Monooxygenase</fullName>
    </submittedName>
</protein>
<dbReference type="Pfam" id="PF01494">
    <property type="entry name" value="FAD_binding_3"/>
    <property type="match status" value="1"/>
</dbReference>
<reference evidence="4 5" key="1">
    <citation type="submission" date="2015-11" db="EMBL/GenBank/DDBJ databases">
        <title>Genome-wide analysis reveals the secondary metabolome in Streptomyces kanasensis ZX01.</title>
        <authorList>
            <person name="Zhang G."/>
            <person name="Han L."/>
            <person name="Feng J."/>
            <person name="Zhang X."/>
        </authorList>
    </citation>
    <scope>NUCLEOTIDE SEQUENCE [LARGE SCALE GENOMIC DNA]</scope>
    <source>
        <strain evidence="4 5">ZX01</strain>
    </source>
</reference>
<dbReference type="Proteomes" id="UP000054011">
    <property type="component" value="Unassembled WGS sequence"/>
</dbReference>
<comment type="caution">
    <text evidence="4">The sequence shown here is derived from an EMBL/GenBank/DDBJ whole genome shotgun (WGS) entry which is preliminary data.</text>
</comment>
<evidence type="ECO:0000259" key="3">
    <source>
        <dbReference type="Pfam" id="PF01494"/>
    </source>
</evidence>
<evidence type="ECO:0000313" key="5">
    <source>
        <dbReference type="Proteomes" id="UP000054011"/>
    </source>
</evidence>
<organism evidence="4 5">
    <name type="scientific">Streptomyces kanasensis</name>
    <dbReference type="NCBI Taxonomy" id="936756"/>
    <lineage>
        <taxon>Bacteria</taxon>
        <taxon>Bacillati</taxon>
        <taxon>Actinomycetota</taxon>
        <taxon>Actinomycetes</taxon>
        <taxon>Kitasatosporales</taxon>
        <taxon>Streptomycetaceae</taxon>
        <taxon>Streptomyces</taxon>
    </lineage>
</organism>
<evidence type="ECO:0000256" key="2">
    <source>
        <dbReference type="ARBA" id="ARBA00023033"/>
    </source>
</evidence>
<dbReference type="InterPro" id="IPR002938">
    <property type="entry name" value="FAD-bd"/>
</dbReference>
<dbReference type="PRINTS" id="PR00420">
    <property type="entry name" value="RNGMNOXGNASE"/>
</dbReference>
<dbReference type="GO" id="GO:0071949">
    <property type="term" value="F:FAD binding"/>
    <property type="evidence" value="ECO:0007669"/>
    <property type="project" value="InterPro"/>
</dbReference>
<keyword evidence="1" id="KW-0560">Oxidoreductase</keyword>
<keyword evidence="2 4" id="KW-0503">Monooxygenase</keyword>
<dbReference type="OrthoDB" id="4568714at2"/>
<dbReference type="GO" id="GO:0004497">
    <property type="term" value="F:monooxygenase activity"/>
    <property type="evidence" value="ECO:0007669"/>
    <property type="project" value="UniProtKB-KW"/>
</dbReference>
<dbReference type="RefSeq" id="WP_058944635.1">
    <property type="nucleotide sequence ID" value="NZ_LNSV01000094.1"/>
</dbReference>
<keyword evidence="5" id="KW-1185">Reference proteome</keyword>
<dbReference type="AlphaFoldDB" id="A0A100Y1P4"/>
<dbReference type="PANTHER" id="PTHR13789:SF309">
    <property type="entry name" value="PUTATIVE (AFU_ORTHOLOGUE AFUA_6G14510)-RELATED"/>
    <property type="match status" value="1"/>
</dbReference>
<dbReference type="EMBL" id="LNSV01000094">
    <property type="protein sequence ID" value="KUH36062.1"/>
    <property type="molecule type" value="Genomic_DNA"/>
</dbReference>
<evidence type="ECO:0000313" key="4">
    <source>
        <dbReference type="EMBL" id="KUH36062.1"/>
    </source>
</evidence>
<dbReference type="STRING" id="936756.ATE80_25580"/>
<accession>A0A100Y1P4</accession>
<sequence length="400" mass="42742">MSPPRAVVIGAGIGGLTAALALHRRGWRVTVLERAAGLAPVGAALTLAPNAQRALAALSLDEEVSRLAAWDGDGLLRDPRGRPLARTTSASVVTRFGGPLVVLRRSDLVDLVVDRLPEGTVRTGEAAFLADAGAPGRPAKVSTTGEVYEADLVVCADGVNSASRRVLFPHHPGPAYGGWTVWRILAPTPQRFVPHETWGGGQVWGSLVRDPESVFIYACAVTERGGRSPDGEKAELRRRFGHWHHPVPALLDSIGEEDVLRHDVFHMAQPLERYQRGRSVLLGDAAHAMVPTLGQGANMAIEDSVVLAHHAAPDADVPAALARYDQERRPRTTALIRRAERASRIMALRSPAALALRDGAIRAMAKVVPGLLLRGFDGVADWQPPVTPPGSRPRDTHATG</sequence>
<name>A0A100Y1P4_9ACTN</name>
<gene>
    <name evidence="4" type="ORF">ATE80_25580</name>
</gene>
<dbReference type="SUPFAM" id="SSF51905">
    <property type="entry name" value="FAD/NAD(P)-binding domain"/>
    <property type="match status" value="1"/>
</dbReference>
<dbReference type="Gene3D" id="3.50.50.60">
    <property type="entry name" value="FAD/NAD(P)-binding domain"/>
    <property type="match status" value="1"/>
</dbReference>
<evidence type="ECO:0000256" key="1">
    <source>
        <dbReference type="ARBA" id="ARBA00023002"/>
    </source>
</evidence>
<dbReference type="InterPro" id="IPR050493">
    <property type="entry name" value="FAD-dep_Monooxygenase_BioMet"/>
</dbReference>